<name>X1QVV6_9ZZZZ</name>
<reference evidence="1" key="1">
    <citation type="journal article" date="2014" name="Front. Microbiol.">
        <title>High frequency of phylogenetically diverse reductive dehalogenase-homologous genes in deep subseafloor sedimentary metagenomes.</title>
        <authorList>
            <person name="Kawai M."/>
            <person name="Futagami T."/>
            <person name="Toyoda A."/>
            <person name="Takaki Y."/>
            <person name="Nishi S."/>
            <person name="Hori S."/>
            <person name="Arai W."/>
            <person name="Tsubouchi T."/>
            <person name="Morono Y."/>
            <person name="Uchiyama I."/>
            <person name="Ito T."/>
            <person name="Fujiyama A."/>
            <person name="Inagaki F."/>
            <person name="Takami H."/>
        </authorList>
    </citation>
    <scope>NUCLEOTIDE SEQUENCE</scope>
    <source>
        <strain evidence="1">Expedition CK06-06</strain>
    </source>
</reference>
<organism evidence="1">
    <name type="scientific">marine sediment metagenome</name>
    <dbReference type="NCBI Taxonomy" id="412755"/>
    <lineage>
        <taxon>unclassified sequences</taxon>
        <taxon>metagenomes</taxon>
        <taxon>ecological metagenomes</taxon>
    </lineage>
</organism>
<dbReference type="EMBL" id="BARV01034547">
    <property type="protein sequence ID" value="GAI58931.1"/>
    <property type="molecule type" value="Genomic_DNA"/>
</dbReference>
<evidence type="ECO:0000313" key="1">
    <source>
        <dbReference type="EMBL" id="GAI58931.1"/>
    </source>
</evidence>
<dbReference type="AlphaFoldDB" id="X1QVV6"/>
<gene>
    <name evidence="1" type="ORF">S06H3_54078</name>
</gene>
<accession>X1QVV6</accession>
<sequence length="73" mass="8419">TETYMSSIGSNGTLEFTIGNITLDHKGNWISEQLNISFSQLGDNQKIIAELWQIKNNEVEFYNILWIRLNVTN</sequence>
<proteinExistence type="predicted"/>
<protein>
    <submittedName>
        <fullName evidence="1">Uncharacterized protein</fullName>
    </submittedName>
</protein>
<comment type="caution">
    <text evidence="1">The sequence shown here is derived from an EMBL/GenBank/DDBJ whole genome shotgun (WGS) entry which is preliminary data.</text>
</comment>
<feature type="non-terminal residue" evidence="1">
    <location>
        <position position="1"/>
    </location>
</feature>